<dbReference type="SUPFAM" id="SSF55486">
    <property type="entry name" value="Metalloproteases ('zincins'), catalytic domain"/>
    <property type="match status" value="1"/>
</dbReference>
<dbReference type="InterPro" id="IPR001567">
    <property type="entry name" value="Pept_M3A_M3B_dom"/>
</dbReference>
<dbReference type="AlphaFoldDB" id="A0A101H0R8"/>
<dbReference type="PANTHER" id="PTHR11804:SF48">
    <property type="entry name" value="PUTATIVE-RELATED"/>
    <property type="match status" value="1"/>
</dbReference>
<dbReference type="EMBL" id="LGGH01000057">
    <property type="protein sequence ID" value="KUK67903.1"/>
    <property type="molecule type" value="Genomic_DNA"/>
</dbReference>
<keyword evidence="4 6" id="KW-0862">Zinc</keyword>
<feature type="domain" description="Peptidase M3A/M3B catalytic" evidence="7">
    <location>
        <begin position="177"/>
        <end position="556"/>
    </location>
</feature>
<dbReference type="NCBIfam" id="TIGR02289">
    <property type="entry name" value="M3_not_pepF"/>
    <property type="match status" value="1"/>
</dbReference>
<dbReference type="PANTHER" id="PTHR11804">
    <property type="entry name" value="PROTEASE M3 THIMET OLIGOPEPTIDASE-RELATED"/>
    <property type="match status" value="1"/>
</dbReference>
<dbReference type="Gene3D" id="1.10.1370.30">
    <property type="match status" value="1"/>
</dbReference>
<keyword evidence="2 6" id="KW-0479">Metal-binding</keyword>
<evidence type="ECO:0000256" key="3">
    <source>
        <dbReference type="ARBA" id="ARBA00022801"/>
    </source>
</evidence>
<gene>
    <name evidence="8" type="ORF">DIT26_01330</name>
    <name evidence="9" type="ORF">XD86_0521</name>
</gene>
<dbReference type="GO" id="GO:0006518">
    <property type="term" value="P:peptide metabolic process"/>
    <property type="evidence" value="ECO:0007669"/>
    <property type="project" value="TreeGrafter"/>
</dbReference>
<dbReference type="Pfam" id="PF01432">
    <property type="entry name" value="Peptidase_M3"/>
    <property type="match status" value="1"/>
</dbReference>
<accession>A0A101H0R8</accession>
<comment type="caution">
    <text evidence="9">The sequence shown here is derived from an EMBL/GenBank/DDBJ whole genome shotgun (WGS) entry which is preliminary data.</text>
</comment>
<protein>
    <submittedName>
        <fullName evidence="8">M3 family oligoendopeptidase</fullName>
    </submittedName>
    <submittedName>
        <fullName evidence="9">Oligoendopeptidase, M3 family</fullName>
    </submittedName>
</protein>
<evidence type="ECO:0000313" key="10">
    <source>
        <dbReference type="Proteomes" id="UP000054260"/>
    </source>
</evidence>
<evidence type="ECO:0000313" key="11">
    <source>
        <dbReference type="Proteomes" id="UP000264215"/>
    </source>
</evidence>
<dbReference type="Proteomes" id="UP000264215">
    <property type="component" value="Unassembled WGS sequence"/>
</dbReference>
<evidence type="ECO:0000313" key="9">
    <source>
        <dbReference type="EMBL" id="KUK67903.1"/>
    </source>
</evidence>
<evidence type="ECO:0000256" key="1">
    <source>
        <dbReference type="ARBA" id="ARBA00022670"/>
    </source>
</evidence>
<dbReference type="EMBL" id="DQBS01000035">
    <property type="protein sequence ID" value="HCO69219.1"/>
    <property type="molecule type" value="Genomic_DNA"/>
</dbReference>
<reference evidence="10" key="2">
    <citation type="journal article" date="2015" name="MBio">
        <title>Genome-Resolved Metagenomic Analysis Reveals Roles for Candidate Phyla and Other Microbial Community Members in Biogeochemical Transformations in Oil Reservoirs.</title>
        <authorList>
            <person name="Hu P."/>
            <person name="Tom L."/>
            <person name="Singh A."/>
            <person name="Thomas B.C."/>
            <person name="Baker B.J."/>
            <person name="Piceno Y.M."/>
            <person name="Andersen G.L."/>
            <person name="Banfield J.F."/>
        </authorList>
    </citation>
    <scope>NUCLEOTIDE SEQUENCE [LARGE SCALE GENOMIC DNA]</scope>
</reference>
<sequence>MFKSTIEKLKRRYVAEDLDLSVWENLERELKKLEKFEIVDGDSLEDFLYYWSELFMILQEQLAWKYIDMTRFADNEDKRLEYSRFYAEVYSRSEPYKIKLMNKYYCSPFRKDLDSYRYENFDAIVSNTVELFREENLSLEIEEKKLASEYAAIIGSLTVDYRDHEYTLSQLSKFQLEPDRSVREEAWWLSMSKLKEVHKNLEELFDRLLAIRVPQAENAGFSSYRDYMHRKKNRFVYSVDDIIRFHESVEKIVVPFVAELNEKRRKQLGLQRLRPWDLSVDPSGKVLKPFRTMEEFVQKAIRILEKVDPEFGRNLFKMKENGLLDLENRKGKAPGGYNYPLDETGAPFIFMNATGTPANVRTILHESGHAMHSFATANEKLIAYRHATHEAAELASMSMELLTMDHWDEYYSADEVRIARLEELTGTLSFLPWCMVVDSFQQWIYTNPDHSPKERDRKFAEVFDRFNTGVEWAGLEDMKEIRWLLQPHIFTNPFYYIEYGIAQLGALAIYKNYRERGPEAIEEYKKFLSMGYSRPLDELFEIAGIEFDFSEKHLSELVHFVGSELVSL</sequence>
<dbReference type="CDD" id="cd09606">
    <property type="entry name" value="M3B_PepF"/>
    <property type="match status" value="1"/>
</dbReference>
<proteinExistence type="inferred from homology"/>
<reference evidence="8 11" key="3">
    <citation type="journal article" date="2018" name="Nat. Biotechnol.">
        <title>A standardized bacterial taxonomy based on genome phylogeny substantially revises the tree of life.</title>
        <authorList>
            <person name="Parks D.H."/>
            <person name="Chuvochina M."/>
            <person name="Waite D.W."/>
            <person name="Rinke C."/>
            <person name="Skarshewski A."/>
            <person name="Chaumeil P.A."/>
            <person name="Hugenholtz P."/>
        </authorList>
    </citation>
    <scope>NUCLEOTIDE SEQUENCE [LARGE SCALE GENOMIC DNA]</scope>
    <source>
        <strain evidence="8">UBA9905</strain>
    </source>
</reference>
<organism evidence="9 10">
    <name type="scientific">Mesotoga infera</name>
    <dbReference type="NCBI Taxonomy" id="1236046"/>
    <lineage>
        <taxon>Bacteria</taxon>
        <taxon>Thermotogati</taxon>
        <taxon>Thermotogota</taxon>
        <taxon>Thermotogae</taxon>
        <taxon>Kosmotogales</taxon>
        <taxon>Kosmotogaceae</taxon>
        <taxon>Mesotoga</taxon>
    </lineage>
</organism>
<name>A0A101H0R8_9BACT</name>
<evidence type="ECO:0000256" key="5">
    <source>
        <dbReference type="ARBA" id="ARBA00023049"/>
    </source>
</evidence>
<evidence type="ECO:0000256" key="2">
    <source>
        <dbReference type="ARBA" id="ARBA00022723"/>
    </source>
</evidence>
<dbReference type="InterPro" id="IPR045090">
    <property type="entry name" value="Pept_M3A_M3B"/>
</dbReference>
<dbReference type="InterPro" id="IPR011976">
    <property type="entry name" value="Pept_M3B_oligopep-rel"/>
</dbReference>
<comment type="similarity">
    <text evidence="6">Belongs to the peptidase M3 family.</text>
</comment>
<comment type="cofactor">
    <cofactor evidence="6">
        <name>Zn(2+)</name>
        <dbReference type="ChEBI" id="CHEBI:29105"/>
    </cofactor>
    <text evidence="6">Binds 1 zinc ion.</text>
</comment>
<dbReference type="GO" id="GO:0006508">
    <property type="term" value="P:proteolysis"/>
    <property type="evidence" value="ECO:0007669"/>
    <property type="project" value="UniProtKB-KW"/>
</dbReference>
<evidence type="ECO:0000259" key="7">
    <source>
        <dbReference type="Pfam" id="PF01432"/>
    </source>
</evidence>
<dbReference type="PATRIC" id="fig|1236046.6.peg.637"/>
<keyword evidence="3 6" id="KW-0378">Hydrolase</keyword>
<evidence type="ECO:0000256" key="6">
    <source>
        <dbReference type="RuleBase" id="RU003435"/>
    </source>
</evidence>
<dbReference type="GO" id="GO:0004222">
    <property type="term" value="F:metalloendopeptidase activity"/>
    <property type="evidence" value="ECO:0007669"/>
    <property type="project" value="InterPro"/>
</dbReference>
<dbReference type="GO" id="GO:0046872">
    <property type="term" value="F:metal ion binding"/>
    <property type="evidence" value="ECO:0007669"/>
    <property type="project" value="UniProtKB-UniRule"/>
</dbReference>
<evidence type="ECO:0000313" key="8">
    <source>
        <dbReference type="EMBL" id="HCO69219.1"/>
    </source>
</evidence>
<keyword evidence="5 6" id="KW-0482">Metalloprotease</keyword>
<dbReference type="Proteomes" id="UP000054260">
    <property type="component" value="Unassembled WGS sequence"/>
</dbReference>
<reference evidence="9" key="1">
    <citation type="journal article" date="2015" name="MBio">
        <title>Genome-resolved metagenomic analysis reveals roles for candidate phyla and other microbial community members in biogeochemical transformations in oil reservoirs.</title>
        <authorList>
            <person name="Hu P."/>
            <person name="Tom L."/>
            <person name="Singh A."/>
            <person name="Thomas B.C."/>
            <person name="Baker B.J."/>
            <person name="Piceno Y.M."/>
            <person name="Andersen G.L."/>
            <person name="Banfield J.F."/>
        </authorList>
    </citation>
    <scope>NUCLEOTIDE SEQUENCE [LARGE SCALE GENOMIC DNA]</scope>
    <source>
        <strain evidence="9">46_47</strain>
    </source>
</reference>
<evidence type="ECO:0000256" key="4">
    <source>
        <dbReference type="ARBA" id="ARBA00022833"/>
    </source>
</evidence>
<keyword evidence="1 6" id="KW-0645">Protease</keyword>